<organism evidence="1 2">
    <name type="scientific">Colwellia psychrerythraea (strain 34H / ATCC BAA-681)</name>
    <name type="common">Vibrio psychroerythus</name>
    <dbReference type="NCBI Taxonomy" id="167879"/>
    <lineage>
        <taxon>Bacteria</taxon>
        <taxon>Pseudomonadati</taxon>
        <taxon>Pseudomonadota</taxon>
        <taxon>Gammaproteobacteria</taxon>
        <taxon>Alteromonadales</taxon>
        <taxon>Colwelliaceae</taxon>
        <taxon>Colwellia</taxon>
    </lineage>
</organism>
<dbReference type="KEGG" id="cps:CPS_2734"/>
<reference evidence="1" key="1">
    <citation type="journal article" date="2005" name="Proc. Natl. Acad. Sci. U.S.A.">
        <title>The psychrophilic lifestyle as revealed by the genome sequence of Colwellia psychrerythraea 34H through genomic and proteomic analyses.</title>
        <authorList>
            <person name="Methe B.A."/>
            <person name="Nelson K.E."/>
            <person name="Deming J.W."/>
            <person name="Momen B."/>
            <person name="Melamud E."/>
            <person name="Zhang X."/>
            <person name="Moult J."/>
            <person name="Madupu R."/>
            <person name="Nelson W.C."/>
            <person name="Dodson R.J."/>
            <person name="Brinkac L.M."/>
            <person name="Daugherty S.C."/>
            <person name="Durkin A.S."/>
            <person name="DeBoy R.T."/>
            <person name="Kolonay J.F."/>
            <person name="Sullivan S.A."/>
            <person name="Zhou L."/>
            <person name="Davidsen T.M."/>
            <person name="Wu M."/>
            <person name="Huston A.L."/>
            <person name="Lewis M."/>
            <person name="Weaver B."/>
            <person name="Weidman J.F."/>
            <person name="Khouri H."/>
            <person name="Utterback T.R."/>
            <person name="Feldblyum T.V."/>
            <person name="Fraser C.M."/>
        </authorList>
    </citation>
    <scope>NUCLEOTIDE SEQUENCE [LARGE SCALE GENOMIC DNA]</scope>
    <source>
        <strain evidence="1">34H</strain>
    </source>
</reference>
<proteinExistence type="predicted"/>
<gene>
    <name evidence="1" type="ordered locus">CPS_2734</name>
</gene>
<name>Q480S3_COLP3</name>
<sequence length="35" mass="3694">MSTYVTSDSAGFTSTIDALVSIKATKTLSNAIHYV</sequence>
<evidence type="ECO:0000313" key="2">
    <source>
        <dbReference type="Proteomes" id="UP000000547"/>
    </source>
</evidence>
<dbReference type="HOGENOM" id="CLU_3364387_0_0_6"/>
<accession>Q480S3</accession>
<dbReference type="Proteomes" id="UP000000547">
    <property type="component" value="Chromosome"/>
</dbReference>
<dbReference type="STRING" id="167879.CPS_2734"/>
<protein>
    <submittedName>
        <fullName evidence="1">Uncharacterized protein</fullName>
    </submittedName>
</protein>
<dbReference type="EMBL" id="CP000083">
    <property type="protein sequence ID" value="AAZ26588.1"/>
    <property type="molecule type" value="Genomic_DNA"/>
</dbReference>
<dbReference type="AlphaFoldDB" id="Q480S3"/>
<evidence type="ECO:0000313" key="1">
    <source>
        <dbReference type="EMBL" id="AAZ26588.1"/>
    </source>
</evidence>